<dbReference type="AlphaFoldDB" id="A0A2N3N749"/>
<evidence type="ECO:0000313" key="7">
    <source>
        <dbReference type="EMBL" id="PKS08261.1"/>
    </source>
</evidence>
<evidence type="ECO:0000256" key="4">
    <source>
        <dbReference type="ARBA" id="ARBA00023136"/>
    </source>
</evidence>
<evidence type="ECO:0000256" key="2">
    <source>
        <dbReference type="ARBA" id="ARBA00022692"/>
    </source>
</evidence>
<dbReference type="EMBL" id="NLAX01000697">
    <property type="protein sequence ID" value="PKS08261.1"/>
    <property type="molecule type" value="Genomic_DNA"/>
</dbReference>
<evidence type="ECO:0000256" key="6">
    <source>
        <dbReference type="SAM" id="Phobius"/>
    </source>
</evidence>
<dbReference type="VEuPathDB" id="FungiDB:jhhlp_005204"/>
<evidence type="ECO:0000256" key="5">
    <source>
        <dbReference type="SAM" id="MobiDB-lite"/>
    </source>
</evidence>
<feature type="transmembrane region" description="Helical" evidence="6">
    <location>
        <begin position="256"/>
        <end position="280"/>
    </location>
</feature>
<feature type="transmembrane region" description="Helical" evidence="6">
    <location>
        <begin position="286"/>
        <end position="309"/>
    </location>
</feature>
<keyword evidence="2 6" id="KW-0812">Transmembrane</keyword>
<dbReference type="Proteomes" id="UP000233524">
    <property type="component" value="Unassembled WGS sequence"/>
</dbReference>
<keyword evidence="8" id="KW-1185">Reference proteome</keyword>
<protein>
    <recommendedName>
        <fullName evidence="9">Zinc/iron permease</fullName>
    </recommendedName>
</protein>
<feature type="compositionally biased region" description="Basic and acidic residues" evidence="5">
    <location>
        <begin position="216"/>
        <end position="225"/>
    </location>
</feature>
<keyword evidence="3 6" id="KW-1133">Transmembrane helix</keyword>
<comment type="subcellular location">
    <subcellularLocation>
        <location evidence="1">Membrane</location>
        <topology evidence="1">Multi-pass membrane protein</topology>
    </subcellularLocation>
</comment>
<evidence type="ECO:0008006" key="9">
    <source>
        <dbReference type="Google" id="ProtNLM"/>
    </source>
</evidence>
<dbReference type="PANTHER" id="PTHR11040">
    <property type="entry name" value="ZINC/IRON TRANSPORTER"/>
    <property type="match status" value="1"/>
</dbReference>
<proteinExistence type="predicted"/>
<feature type="compositionally biased region" description="Polar residues" evidence="5">
    <location>
        <begin position="226"/>
        <end position="235"/>
    </location>
</feature>
<feature type="transmembrane region" description="Helical" evidence="6">
    <location>
        <begin position="321"/>
        <end position="341"/>
    </location>
</feature>
<accession>A0A2N3N749</accession>
<evidence type="ECO:0000256" key="3">
    <source>
        <dbReference type="ARBA" id="ARBA00022989"/>
    </source>
</evidence>
<dbReference type="OrthoDB" id="448280at2759"/>
<dbReference type="GO" id="GO:0005886">
    <property type="term" value="C:plasma membrane"/>
    <property type="evidence" value="ECO:0007669"/>
    <property type="project" value="TreeGrafter"/>
</dbReference>
<feature type="transmembrane region" description="Helical" evidence="6">
    <location>
        <begin position="20"/>
        <end position="43"/>
    </location>
</feature>
<dbReference type="STRING" id="41688.A0A2N3N749"/>
<dbReference type="InterPro" id="IPR003689">
    <property type="entry name" value="ZIP"/>
</dbReference>
<evidence type="ECO:0000313" key="8">
    <source>
        <dbReference type="Proteomes" id="UP000233524"/>
    </source>
</evidence>
<gene>
    <name evidence="7" type="ORF">jhhlp_005204</name>
</gene>
<organism evidence="7 8">
    <name type="scientific">Lomentospora prolificans</name>
    <dbReference type="NCBI Taxonomy" id="41688"/>
    <lineage>
        <taxon>Eukaryota</taxon>
        <taxon>Fungi</taxon>
        <taxon>Dikarya</taxon>
        <taxon>Ascomycota</taxon>
        <taxon>Pezizomycotina</taxon>
        <taxon>Sordariomycetes</taxon>
        <taxon>Hypocreomycetidae</taxon>
        <taxon>Microascales</taxon>
        <taxon>Microascaceae</taxon>
        <taxon>Lomentospora</taxon>
    </lineage>
</organism>
<name>A0A2N3N749_9PEZI</name>
<feature type="region of interest" description="Disordered" evidence="5">
    <location>
        <begin position="177"/>
        <end position="243"/>
    </location>
</feature>
<feature type="transmembrane region" description="Helical" evidence="6">
    <location>
        <begin position="397"/>
        <end position="414"/>
    </location>
</feature>
<feature type="transmembrane region" description="Helical" evidence="6">
    <location>
        <begin position="353"/>
        <end position="376"/>
    </location>
</feature>
<dbReference type="InParanoid" id="A0A2N3N749"/>
<dbReference type="PANTHER" id="PTHR11040:SF60">
    <property type="entry name" value="FAMILY ZINC TRANSPORTER, PUTATIVE (AFU_ORTHOLOGUE AFUA_8G04010)-RELATED"/>
    <property type="match status" value="1"/>
</dbReference>
<keyword evidence="4 6" id="KW-0472">Membrane</keyword>
<feature type="transmembrane region" description="Helical" evidence="6">
    <location>
        <begin position="55"/>
        <end position="76"/>
    </location>
</feature>
<feature type="transmembrane region" description="Helical" evidence="6">
    <location>
        <begin position="96"/>
        <end position="118"/>
    </location>
</feature>
<dbReference type="Pfam" id="PF02535">
    <property type="entry name" value="Zip"/>
    <property type="match status" value="1"/>
</dbReference>
<sequence length="415" mass="45055">MDGPKPECGSTMNMVSYNTPLHVGALFLILVLSTTTCGLPLITNQTNKSGFQKTFLFYCQHLGTGVLLATSFIHLLPMAFMNLTNPCLPDFFSKKYPPMAGLIAMIAVLSVVTLESYLTGRGAGHVHNHSGIWDSDDEDEEIPIHTITAPESTIAARRHQHPPAMTLQDLEATEGLVDGVSPRPGLTPIPDQTPTRPSIRKSTDNASDMELDVDELDPHPFDETQKPLNGQTTTGRAPADSDPHFHIPTPDEQKKLFLQCLLLEAGILFHSIFIGMALSVESGPTFLVFLFAITIHQSFEGLALGSRIAAIHFSKSSLRPWLMVLAFGMTTPLGQSIGLIIHNMYDPQSEAGLLTVGIMNAISAGLLLFAGLVQLLAEDFLTEKSYRTLKGKRRTRAFLAVVGGALLMAAVRMIA</sequence>
<dbReference type="GO" id="GO:0005385">
    <property type="term" value="F:zinc ion transmembrane transporter activity"/>
    <property type="evidence" value="ECO:0007669"/>
    <property type="project" value="TreeGrafter"/>
</dbReference>
<evidence type="ECO:0000256" key="1">
    <source>
        <dbReference type="ARBA" id="ARBA00004141"/>
    </source>
</evidence>
<comment type="caution">
    <text evidence="7">The sequence shown here is derived from an EMBL/GenBank/DDBJ whole genome shotgun (WGS) entry which is preliminary data.</text>
</comment>
<reference evidence="7 8" key="1">
    <citation type="journal article" date="2017" name="G3 (Bethesda)">
        <title>First Draft Genome Sequence of the Pathogenic Fungus Lomentospora prolificans (Formerly Scedosporium prolificans).</title>
        <authorList>
            <person name="Luo R."/>
            <person name="Zimin A."/>
            <person name="Workman R."/>
            <person name="Fan Y."/>
            <person name="Pertea G."/>
            <person name="Grossman N."/>
            <person name="Wear M.P."/>
            <person name="Jia B."/>
            <person name="Miller H."/>
            <person name="Casadevall A."/>
            <person name="Timp W."/>
            <person name="Zhang S.X."/>
            <person name="Salzberg S.L."/>
        </authorList>
    </citation>
    <scope>NUCLEOTIDE SEQUENCE [LARGE SCALE GENOMIC DNA]</scope>
    <source>
        <strain evidence="7 8">JHH-5317</strain>
    </source>
</reference>